<evidence type="ECO:0000259" key="7">
    <source>
        <dbReference type="Pfam" id="PF02687"/>
    </source>
</evidence>
<feature type="transmembrane region" description="Helical" evidence="6">
    <location>
        <begin position="733"/>
        <end position="752"/>
    </location>
</feature>
<dbReference type="EMBL" id="BLAX01000001">
    <property type="protein sequence ID" value="GET34147.1"/>
    <property type="molecule type" value="Genomic_DNA"/>
</dbReference>
<comment type="subcellular location">
    <subcellularLocation>
        <location evidence="1">Cell membrane</location>
        <topology evidence="1">Multi-pass membrane protein</topology>
    </subcellularLocation>
</comment>
<feature type="domain" description="ABC3 transporter permease C-terminal" evidence="7">
    <location>
        <begin position="302"/>
        <end position="419"/>
    </location>
</feature>
<evidence type="ECO:0000256" key="3">
    <source>
        <dbReference type="ARBA" id="ARBA00022692"/>
    </source>
</evidence>
<evidence type="ECO:0000313" key="9">
    <source>
        <dbReference type="EMBL" id="GET34147.1"/>
    </source>
</evidence>
<dbReference type="PANTHER" id="PTHR30572">
    <property type="entry name" value="MEMBRANE COMPONENT OF TRANSPORTER-RELATED"/>
    <property type="match status" value="1"/>
</dbReference>
<dbReference type="PANTHER" id="PTHR30572:SF18">
    <property type="entry name" value="ABC-TYPE MACROLIDE FAMILY EXPORT SYSTEM PERMEASE COMPONENT 2"/>
    <property type="match status" value="1"/>
</dbReference>
<evidence type="ECO:0000259" key="8">
    <source>
        <dbReference type="Pfam" id="PF12704"/>
    </source>
</evidence>
<feature type="transmembrane region" description="Helical" evidence="6">
    <location>
        <begin position="347"/>
        <end position="370"/>
    </location>
</feature>
<feature type="domain" description="MacB-like periplasmic core" evidence="8">
    <location>
        <begin position="517"/>
        <end position="643"/>
    </location>
</feature>
<feature type="transmembrane region" description="Helical" evidence="6">
    <location>
        <begin position="390"/>
        <end position="415"/>
    </location>
</feature>
<feature type="transmembrane region" description="Helical" evidence="6">
    <location>
        <begin position="684"/>
        <end position="706"/>
    </location>
</feature>
<dbReference type="InterPro" id="IPR003838">
    <property type="entry name" value="ABC3_permease_C"/>
</dbReference>
<feature type="domain" description="ABC3 transporter permease C-terminal" evidence="7">
    <location>
        <begin position="684"/>
        <end position="797"/>
    </location>
</feature>
<protein>
    <submittedName>
        <fullName evidence="9">ABC transporter permease</fullName>
    </submittedName>
</protein>
<feature type="domain" description="MacB-like periplasmic core" evidence="8">
    <location>
        <begin position="20"/>
        <end position="240"/>
    </location>
</feature>
<proteinExistence type="predicted"/>
<comment type="caution">
    <text evidence="9">The sequence shown here is derived from an EMBL/GenBank/DDBJ whole genome shotgun (WGS) entry which is preliminary data.</text>
</comment>
<name>A0A5M4B392_9BACT</name>
<dbReference type="AlphaFoldDB" id="A0A5M4B392"/>
<feature type="transmembrane region" description="Helical" evidence="6">
    <location>
        <begin position="764"/>
        <end position="785"/>
    </location>
</feature>
<dbReference type="InterPro" id="IPR050250">
    <property type="entry name" value="Macrolide_Exporter_MacB"/>
</dbReference>
<keyword evidence="5 6" id="KW-0472">Membrane</keyword>
<feature type="transmembrane region" description="Helical" evidence="6">
    <location>
        <begin position="296"/>
        <end position="316"/>
    </location>
</feature>
<dbReference type="Pfam" id="PF12704">
    <property type="entry name" value="MacB_PCD"/>
    <property type="match status" value="2"/>
</dbReference>
<evidence type="ECO:0000313" key="10">
    <source>
        <dbReference type="Proteomes" id="UP000391834"/>
    </source>
</evidence>
<dbReference type="Pfam" id="PF02687">
    <property type="entry name" value="FtsX"/>
    <property type="match status" value="2"/>
</dbReference>
<reference evidence="9 10" key="1">
    <citation type="submission" date="2019-10" db="EMBL/GenBank/DDBJ databases">
        <title>Prolixibacter strains distinguished by the presence of nitrate reductase genes were adept at nitrate-dependent anaerobic corrosion of metallic iron and carbon steel.</title>
        <authorList>
            <person name="Iino T."/>
            <person name="Shono N."/>
            <person name="Ito K."/>
            <person name="Nakamura R."/>
            <person name="Sueoka K."/>
            <person name="Harayama S."/>
            <person name="Ohkuma M."/>
        </authorList>
    </citation>
    <scope>NUCLEOTIDE SEQUENCE [LARGE SCALE GENOMIC DNA]</scope>
    <source>
        <strain evidence="9 10">JCM 13498</strain>
    </source>
</reference>
<sequence length="804" mass="91349">MIKFLFKTSIRNLLKDKYQSGINILGLTFGFAAFLFIAAYFIQEQSFDRFHSKSDRLYRVVTRVKMGATKENLGTSEVPLAFTVKSELPEVIDATRFYFRRNVVVKVSENKYMEKRFWYADQNVFDLFDFKLLKGNKDEVLAKPNSVVITPELSKKYFGDSDPIGKTIEINSDGQLYEVTGIMQKIPANSHLQFDMLASFSSIKFSADYGIQQWGNFRDMYTYLLLKKHTDLSIMNKKLQDFTIKYYTPMMERVGINLKDFEKKGDYVVHSLQPLKDIHLDSVYTDVSIVHGNKQLLYALGLIGIMIIVIACFNFINLSTARATLRAKEIGVRKIIGSSKSKITIQILFETFMQSVLAISIAILLLYISLPVLNLYTGLDMQFSQFFTTQGIITISVILILVVILAGTIPSIVIAKFNPVEVIKGTVLNWNANSGLRNSLVSFQFIIFIILICGTIVVKKQVSMLHHQNPGFLKENVIVVKNTSKLGNSEQVFKDEILRNPEVIKASYSNALPSMFNGSSNPFSKTDKKNKIFLLRVTADKDFLNTLKIKLLDGRNFTDNAENERFNAIINKKAAHAFGWTDCNDKVIYDFNNGGKNYNVIGIVDDFHIKSLRKKTEPMIIRYQETGDYLAVRIRPESATKVLKKIKSIWGGLNDQAPFEYTFLDESFDNQYKQEVRFGKLTSMFSLLSVVIACMGLLGLVSFTLTRKQKEIGIRKVNGARISEVMTMLNRGLVKLVAIAFVIATPIAWFAMNKWLESFAYKTSLSWWIFALAGLLALVIALLTVSWQSWKAATRNPVEALRHE</sequence>
<feature type="transmembrane region" description="Helical" evidence="6">
    <location>
        <begin position="436"/>
        <end position="458"/>
    </location>
</feature>
<keyword evidence="10" id="KW-1185">Reference proteome</keyword>
<evidence type="ECO:0000256" key="4">
    <source>
        <dbReference type="ARBA" id="ARBA00022989"/>
    </source>
</evidence>
<feature type="transmembrane region" description="Helical" evidence="6">
    <location>
        <begin position="21"/>
        <end position="42"/>
    </location>
</feature>
<accession>A0A5M4B392</accession>
<gene>
    <name evidence="9" type="ORF">PbJCM13498_30100</name>
</gene>
<evidence type="ECO:0000256" key="6">
    <source>
        <dbReference type="SAM" id="Phobius"/>
    </source>
</evidence>
<evidence type="ECO:0000256" key="5">
    <source>
        <dbReference type="ARBA" id="ARBA00023136"/>
    </source>
</evidence>
<evidence type="ECO:0000256" key="1">
    <source>
        <dbReference type="ARBA" id="ARBA00004651"/>
    </source>
</evidence>
<evidence type="ECO:0000256" key="2">
    <source>
        <dbReference type="ARBA" id="ARBA00022475"/>
    </source>
</evidence>
<dbReference type="GO" id="GO:0005886">
    <property type="term" value="C:plasma membrane"/>
    <property type="evidence" value="ECO:0007669"/>
    <property type="project" value="UniProtKB-SubCell"/>
</dbReference>
<dbReference type="GO" id="GO:0022857">
    <property type="term" value="F:transmembrane transporter activity"/>
    <property type="evidence" value="ECO:0007669"/>
    <property type="project" value="TreeGrafter"/>
</dbReference>
<keyword evidence="2" id="KW-1003">Cell membrane</keyword>
<dbReference type="RefSeq" id="WP_027585774.1">
    <property type="nucleotide sequence ID" value="NZ_BLAX01000001.1"/>
</dbReference>
<dbReference type="OrthoDB" id="973976at2"/>
<organism evidence="9 10">
    <name type="scientific">Prolixibacter bellariivorans</name>
    <dbReference type="NCBI Taxonomy" id="314319"/>
    <lineage>
        <taxon>Bacteria</taxon>
        <taxon>Pseudomonadati</taxon>
        <taxon>Bacteroidota</taxon>
        <taxon>Bacteroidia</taxon>
        <taxon>Marinilabiliales</taxon>
        <taxon>Prolixibacteraceae</taxon>
        <taxon>Prolixibacter</taxon>
    </lineage>
</organism>
<dbReference type="Proteomes" id="UP000391834">
    <property type="component" value="Unassembled WGS sequence"/>
</dbReference>
<keyword evidence="3 6" id="KW-0812">Transmembrane</keyword>
<dbReference type="InterPro" id="IPR025857">
    <property type="entry name" value="MacB_PCD"/>
</dbReference>
<keyword evidence="4 6" id="KW-1133">Transmembrane helix</keyword>